<keyword evidence="3" id="KW-1185">Reference proteome</keyword>
<gene>
    <name evidence="2" type="ordered locus">Metev_2360</name>
</gene>
<feature type="domain" description="C2H2-type" evidence="1">
    <location>
        <begin position="155"/>
        <end position="183"/>
    </location>
</feature>
<keyword evidence="2" id="KW-0614">Plasmid</keyword>
<dbReference type="Proteomes" id="UP000000391">
    <property type="component" value="Plasmid pMETEV01"/>
</dbReference>
<geneLocation type="plasmid" evidence="2 3">
    <name>pMETEV01</name>
</geneLocation>
<dbReference type="RefSeq" id="WP_013195734.1">
    <property type="nucleotide sequence ID" value="NC_014254.1"/>
</dbReference>
<dbReference type="InterPro" id="IPR013087">
    <property type="entry name" value="Znf_C2H2_type"/>
</dbReference>
<name>D7EC48_METEZ</name>
<dbReference type="OrthoDB" id="189688at2157"/>
<organism evidence="2 3">
    <name type="scientific">Methanohalobium evestigatum (strain ATCC BAA-1072 / DSM 3721 / NBRC 107634 / OCM 161 / Z-7303)</name>
    <dbReference type="NCBI Taxonomy" id="644295"/>
    <lineage>
        <taxon>Archaea</taxon>
        <taxon>Methanobacteriati</taxon>
        <taxon>Methanobacteriota</taxon>
        <taxon>Stenosarchaea group</taxon>
        <taxon>Methanomicrobia</taxon>
        <taxon>Methanosarcinales</taxon>
        <taxon>Methanosarcinaceae</taxon>
        <taxon>Methanohalobium</taxon>
    </lineage>
</organism>
<dbReference type="HOGENOM" id="CLU_1346402_0_0_2"/>
<reference evidence="2 3" key="1">
    <citation type="submission" date="2010-06" db="EMBL/GenBank/DDBJ databases">
        <title>Complete sequence plasmid of Methanohalobium evestigatum Z-7303.</title>
        <authorList>
            <consortium name="US DOE Joint Genome Institute"/>
            <person name="Lucas S."/>
            <person name="Copeland A."/>
            <person name="Lapidus A."/>
            <person name="Cheng J.-F."/>
            <person name="Bruce D."/>
            <person name="Goodwin L."/>
            <person name="Pitluck S."/>
            <person name="Saunders E."/>
            <person name="Detter J.C."/>
            <person name="Han C."/>
            <person name="Tapia R."/>
            <person name="Land M."/>
            <person name="Hauser L."/>
            <person name="Kyrpides N."/>
            <person name="Mikhailova N."/>
            <person name="Sieprawska-Lupa M."/>
            <person name="Whitman W.B."/>
            <person name="Anderson I."/>
            <person name="Woyke T."/>
        </authorList>
    </citation>
    <scope>NUCLEOTIDE SEQUENCE [LARGE SCALE GENOMIC DNA]</scope>
    <source>
        <strain evidence="3">ATCC BAA-1072 / DSM 3721 / NBRC 107634 / OCM 161 / Z-7303</strain>
        <plasmid evidence="3">Plasmid pMETEV01</plasmid>
    </source>
</reference>
<dbReference type="EMBL" id="CP002070">
    <property type="protein sequence ID" value="ADI75170.1"/>
    <property type="molecule type" value="Genomic_DNA"/>
</dbReference>
<dbReference type="SMART" id="SM00355">
    <property type="entry name" value="ZnF_C2H2"/>
    <property type="match status" value="3"/>
</dbReference>
<dbReference type="PROSITE" id="PS50157">
    <property type="entry name" value="ZINC_FINGER_C2H2_2"/>
    <property type="match status" value="2"/>
</dbReference>
<dbReference type="GeneID" id="9348015"/>
<dbReference type="AlphaFoldDB" id="D7EC48"/>
<evidence type="ECO:0000259" key="1">
    <source>
        <dbReference type="PROSITE" id="PS50157"/>
    </source>
</evidence>
<dbReference type="PROSITE" id="PS00028">
    <property type="entry name" value="ZINC_FINGER_C2H2_1"/>
    <property type="match status" value="2"/>
</dbReference>
<evidence type="ECO:0000313" key="3">
    <source>
        <dbReference type="Proteomes" id="UP000000391"/>
    </source>
</evidence>
<evidence type="ECO:0000313" key="2">
    <source>
        <dbReference type="EMBL" id="ADI75170.1"/>
    </source>
</evidence>
<dbReference type="Gene3D" id="3.30.160.60">
    <property type="entry name" value="Classic Zinc Finger"/>
    <property type="match status" value="1"/>
</dbReference>
<sequence length="203" mass="23290">MSVCKNCGKKPNHFGFCQQCGTRSYVVSDEKYQSFIKNRPSHPSKVVTHEIVNSSVPSEVGKRKKTTSGGKNKKHNHICGICSSEFDGKNKLINHMEKKHGLEFTCEYCSRKFISEHALNQHKNDVHHTSKESLISTFDSKNKLIHMEKKHSLEFTCEYCSRKFISEHVLNQHKNDVHHAFKESLITSKESLISNIDENQMAL</sequence>
<protein>
    <submittedName>
        <fullName evidence="2">Zinc finger C2H2-type domain protein</fullName>
    </submittedName>
</protein>
<accession>D7EC48</accession>
<dbReference type="KEGG" id="mev:Metev_2360"/>
<feature type="domain" description="C2H2-type" evidence="1">
    <location>
        <begin position="104"/>
        <end position="132"/>
    </location>
</feature>
<proteinExistence type="predicted"/>